<evidence type="ECO:0000313" key="3">
    <source>
        <dbReference type="EMBL" id="HIZ72894.1"/>
    </source>
</evidence>
<reference evidence="3" key="1">
    <citation type="journal article" date="2021" name="PeerJ">
        <title>Extensive microbial diversity within the chicken gut microbiome revealed by metagenomics and culture.</title>
        <authorList>
            <person name="Gilroy R."/>
            <person name="Ravi A."/>
            <person name="Getino M."/>
            <person name="Pursley I."/>
            <person name="Horton D.L."/>
            <person name="Alikhan N.F."/>
            <person name="Baker D."/>
            <person name="Gharbi K."/>
            <person name="Hall N."/>
            <person name="Watson M."/>
            <person name="Adriaenssens E.M."/>
            <person name="Foster-Nyarko E."/>
            <person name="Jarju S."/>
            <person name="Secka A."/>
            <person name="Antonio M."/>
            <person name="Oren A."/>
            <person name="Chaudhuri R.R."/>
            <person name="La Ragione R."/>
            <person name="Hildebrand F."/>
            <person name="Pallen M.J."/>
        </authorList>
    </citation>
    <scope>NUCLEOTIDE SEQUENCE</scope>
    <source>
        <strain evidence="3">ChiW7-2402</strain>
    </source>
</reference>
<proteinExistence type="inferred from homology"/>
<dbReference type="InterPro" id="IPR006442">
    <property type="entry name" value="Antitoxin_Phd/YefM"/>
</dbReference>
<name>A0A9D2K0Q7_9FIRM</name>
<sequence length="70" mass="8056">MRFYSIHELSNNTETVLSSVAAEHLVVITENGKPSALMIEVSEENFEETLSILKQMKDMRKNQREDENVT</sequence>
<comment type="similarity">
    <text evidence="1 2">Belongs to the phD/YefM antitoxin family.</text>
</comment>
<dbReference type="SUPFAM" id="SSF143120">
    <property type="entry name" value="YefM-like"/>
    <property type="match status" value="1"/>
</dbReference>
<reference evidence="3" key="2">
    <citation type="submission" date="2021-04" db="EMBL/GenBank/DDBJ databases">
        <authorList>
            <person name="Gilroy R."/>
        </authorList>
    </citation>
    <scope>NUCLEOTIDE SEQUENCE</scope>
    <source>
        <strain evidence="3">ChiW7-2402</strain>
    </source>
</reference>
<dbReference type="InterPro" id="IPR036165">
    <property type="entry name" value="YefM-like_sf"/>
</dbReference>
<dbReference type="AlphaFoldDB" id="A0A9D2K0Q7"/>
<dbReference type="NCBIfam" id="TIGR01552">
    <property type="entry name" value="phd_fam"/>
    <property type="match status" value="1"/>
</dbReference>
<organism evidence="3 4">
    <name type="scientific">Candidatus Gallimonas intestinavium</name>
    <dbReference type="NCBI Taxonomy" id="2838603"/>
    <lineage>
        <taxon>Bacteria</taxon>
        <taxon>Bacillati</taxon>
        <taxon>Bacillota</taxon>
        <taxon>Clostridia</taxon>
        <taxon>Candidatus Gallimonas</taxon>
    </lineage>
</organism>
<gene>
    <name evidence="3" type="ORF">H9964_04885</name>
</gene>
<dbReference type="Pfam" id="PF02604">
    <property type="entry name" value="PhdYeFM_antitox"/>
    <property type="match status" value="1"/>
</dbReference>
<comment type="function">
    <text evidence="2">Antitoxin component of a type II toxin-antitoxin (TA) system.</text>
</comment>
<comment type="caution">
    <text evidence="3">The sequence shown here is derived from an EMBL/GenBank/DDBJ whole genome shotgun (WGS) entry which is preliminary data.</text>
</comment>
<protein>
    <recommendedName>
        <fullName evidence="2">Antitoxin</fullName>
    </recommendedName>
</protein>
<dbReference type="Proteomes" id="UP000824102">
    <property type="component" value="Unassembled WGS sequence"/>
</dbReference>
<evidence type="ECO:0000256" key="2">
    <source>
        <dbReference type="RuleBase" id="RU362080"/>
    </source>
</evidence>
<dbReference type="Gene3D" id="3.40.1620.10">
    <property type="entry name" value="YefM-like domain"/>
    <property type="match status" value="1"/>
</dbReference>
<accession>A0A9D2K0Q7</accession>
<evidence type="ECO:0000256" key="1">
    <source>
        <dbReference type="ARBA" id="ARBA00009981"/>
    </source>
</evidence>
<dbReference type="EMBL" id="DXBB01000070">
    <property type="protein sequence ID" value="HIZ72894.1"/>
    <property type="molecule type" value="Genomic_DNA"/>
</dbReference>
<evidence type="ECO:0000313" key="4">
    <source>
        <dbReference type="Proteomes" id="UP000824102"/>
    </source>
</evidence>